<proteinExistence type="predicted"/>
<comment type="caution">
    <text evidence="3">The sequence shown here is derived from an EMBL/GenBank/DDBJ whole genome shotgun (WGS) entry which is preliminary data.</text>
</comment>
<feature type="region of interest" description="Disordered" evidence="1">
    <location>
        <begin position="21"/>
        <end position="91"/>
    </location>
</feature>
<evidence type="ECO:0000313" key="3">
    <source>
        <dbReference type="EMBL" id="MDR6244730.1"/>
    </source>
</evidence>
<dbReference type="Proteomes" id="UP001185028">
    <property type="component" value="Unassembled WGS sequence"/>
</dbReference>
<dbReference type="EMBL" id="JAVDQH010000009">
    <property type="protein sequence ID" value="MDR6244730.1"/>
    <property type="molecule type" value="Genomic_DNA"/>
</dbReference>
<name>A0ABU1J0F0_9BACL</name>
<protein>
    <submittedName>
        <fullName evidence="3">Uncharacterized protein</fullName>
    </submittedName>
</protein>
<accession>A0ABU1J0F0</accession>
<evidence type="ECO:0000313" key="4">
    <source>
        <dbReference type="Proteomes" id="UP001185028"/>
    </source>
</evidence>
<reference evidence="3 4" key="1">
    <citation type="submission" date="2023-07" db="EMBL/GenBank/DDBJ databases">
        <title>Genomic Encyclopedia of Type Strains, Phase IV (KMG-IV): sequencing the most valuable type-strain genomes for metagenomic binning, comparative biology and taxonomic classification.</title>
        <authorList>
            <person name="Goeker M."/>
        </authorList>
    </citation>
    <scope>NUCLEOTIDE SEQUENCE [LARGE SCALE GENOMIC DNA]</scope>
    <source>
        <strain evidence="3 4">DSM 22170</strain>
    </source>
</reference>
<sequence>MTKLKITTLLLALTVVAATGCSNNSSMTPTNSGTTTTNEQSSENTDMTTPESSATGSTESTTDTTESTTSTEGTTSATDKDNSSSTTANSDLTTKEVAAAIKKQGIKLTSKPEQGWTLNNVKPDRYVTGSDPKEAEPVSIYVFKSKEDLQAGLKDLEKQVNGVPFRKTEYTKGNVLVIYWFEPALNKGSTEKGVLDAKIAKAVEGL</sequence>
<gene>
    <name evidence="3" type="ORF">JOC58_002627</name>
</gene>
<organism evidence="3 4">
    <name type="scientific">Paenibacillus hunanensis</name>
    <dbReference type="NCBI Taxonomy" id="539262"/>
    <lineage>
        <taxon>Bacteria</taxon>
        <taxon>Bacillati</taxon>
        <taxon>Bacillota</taxon>
        <taxon>Bacilli</taxon>
        <taxon>Bacillales</taxon>
        <taxon>Paenibacillaceae</taxon>
        <taxon>Paenibacillus</taxon>
    </lineage>
</organism>
<feature type="chain" id="PRO_5046903978" evidence="2">
    <location>
        <begin position="18"/>
        <end position="206"/>
    </location>
</feature>
<dbReference type="PROSITE" id="PS51257">
    <property type="entry name" value="PROKAR_LIPOPROTEIN"/>
    <property type="match status" value="1"/>
</dbReference>
<dbReference type="RefSeq" id="WP_188776637.1">
    <property type="nucleotide sequence ID" value="NZ_BMMB01000007.1"/>
</dbReference>
<evidence type="ECO:0000256" key="1">
    <source>
        <dbReference type="SAM" id="MobiDB-lite"/>
    </source>
</evidence>
<evidence type="ECO:0000256" key="2">
    <source>
        <dbReference type="SAM" id="SignalP"/>
    </source>
</evidence>
<feature type="signal peptide" evidence="2">
    <location>
        <begin position="1"/>
        <end position="17"/>
    </location>
</feature>
<keyword evidence="4" id="KW-1185">Reference proteome</keyword>
<keyword evidence="2" id="KW-0732">Signal</keyword>
<feature type="compositionally biased region" description="Low complexity" evidence="1">
    <location>
        <begin position="21"/>
        <end position="77"/>
    </location>
</feature>